<keyword evidence="3" id="KW-1185">Reference proteome</keyword>
<name>A0A4P8J0D9_9BURK</name>
<dbReference type="EC" id="5.1.1.8" evidence="2"/>
<accession>A0A4P8J0D9</accession>
<dbReference type="PANTHER" id="PTHR33442:SF5">
    <property type="entry name" value="BIFUNCTIONAL TRANS-3-HYDROXY-L-PROLINE DEHYDRATASE_2-EPIMERASE"/>
    <property type="match status" value="1"/>
</dbReference>
<dbReference type="Pfam" id="PF05544">
    <property type="entry name" value="Pro_racemase"/>
    <property type="match status" value="1"/>
</dbReference>
<reference evidence="2 3" key="1">
    <citation type="submission" date="2019-05" db="EMBL/GenBank/DDBJ databases">
        <title>Burkholderia sp. DHOD12, isolated from subtropical forest soil.</title>
        <authorList>
            <person name="Gao Z.-H."/>
            <person name="Qiu L.-H."/>
        </authorList>
    </citation>
    <scope>NUCLEOTIDE SEQUENCE [LARGE SCALE GENOMIC DNA]</scope>
    <source>
        <strain evidence="2 3">DHOD12</strain>
    </source>
</reference>
<dbReference type="SFLD" id="SFLDS00028">
    <property type="entry name" value="Proline_Racemase"/>
    <property type="match status" value="1"/>
</dbReference>
<proteinExistence type="inferred from homology"/>
<dbReference type="Gene3D" id="3.10.310.10">
    <property type="entry name" value="Diaminopimelate Epimerase, Chain A, domain 1"/>
    <property type="match status" value="2"/>
</dbReference>
<dbReference type="InterPro" id="IPR008794">
    <property type="entry name" value="Pro_racemase_fam"/>
</dbReference>
<dbReference type="OrthoDB" id="181267at2"/>
<dbReference type="PIRSF" id="PIRSF029792">
    <property type="entry name" value="Pro_racemase"/>
    <property type="match status" value="1"/>
</dbReference>
<dbReference type="AlphaFoldDB" id="A0A4P8J0D9"/>
<dbReference type="GO" id="GO:0047580">
    <property type="term" value="F:4-hydroxyproline epimerase activity"/>
    <property type="evidence" value="ECO:0007669"/>
    <property type="project" value="UniProtKB-EC"/>
</dbReference>
<dbReference type="NCBIfam" id="NF010578">
    <property type="entry name" value="PRK13971.1"/>
    <property type="match status" value="1"/>
</dbReference>
<evidence type="ECO:0000313" key="2">
    <source>
        <dbReference type="EMBL" id="QCP54236.1"/>
    </source>
</evidence>
<comment type="similarity">
    <text evidence="1">Belongs to the proline racemase family.</text>
</comment>
<dbReference type="RefSeq" id="WP_137337004.1">
    <property type="nucleotide sequence ID" value="NZ_CP040078.1"/>
</dbReference>
<organism evidence="2 3">
    <name type="scientific">Trinickia violacea</name>
    <dbReference type="NCBI Taxonomy" id="2571746"/>
    <lineage>
        <taxon>Bacteria</taxon>
        <taxon>Pseudomonadati</taxon>
        <taxon>Pseudomonadota</taxon>
        <taxon>Betaproteobacteria</taxon>
        <taxon>Burkholderiales</taxon>
        <taxon>Burkholderiaceae</taxon>
        <taxon>Trinickia</taxon>
    </lineage>
</organism>
<dbReference type="Proteomes" id="UP000298656">
    <property type="component" value="Chromosome 2"/>
</dbReference>
<dbReference type="FunFam" id="3.10.310.10:FF:000005">
    <property type="entry name" value="Proline racemase"/>
    <property type="match status" value="1"/>
</dbReference>
<dbReference type="KEGG" id="tvl:FAZ95_35280"/>
<evidence type="ECO:0000313" key="3">
    <source>
        <dbReference type="Proteomes" id="UP000298656"/>
    </source>
</evidence>
<keyword evidence="2" id="KW-0413">Isomerase</keyword>
<dbReference type="SUPFAM" id="SSF54506">
    <property type="entry name" value="Diaminopimelate epimerase-like"/>
    <property type="match status" value="1"/>
</dbReference>
<protein>
    <submittedName>
        <fullName evidence="2">4-hydroxyproline epimerase</fullName>
        <ecNumber evidence="2">5.1.1.8</ecNumber>
    </submittedName>
</protein>
<dbReference type="EMBL" id="CP040078">
    <property type="protein sequence ID" value="QCP54236.1"/>
    <property type="molecule type" value="Genomic_DNA"/>
</dbReference>
<sequence>MTRHSFRCIEGHTEGMPVRMVVDGAPALAGDSMNERREDFVARYDWIRRSLMLEPRGHSHMSGTLLYPPLTAESDMSLLFIETSGCLPMCGHASIGSISFALEAGLVHPKLPGTIVVDVPAGRLTARYETDGSRVKSVRFTNVPSFLLYQDVEVVHPKFGKLAVDIAYGGNFYPIVEVQPNFPGCEHFTPDELLEWGRQMQALVNETVDVVHPDHPKIRGVKHCMWTGAPVSKDADARAVVIAGESLIDRSPCGTGTSARVAQRHARGLLREGRTFTHQSLIGSCFIGRVESTIKLKSGLDAVLPSIEGRAWITARSEHYVDDSEPYALGFGLQEFSK</sequence>
<evidence type="ECO:0000256" key="1">
    <source>
        <dbReference type="ARBA" id="ARBA00007529"/>
    </source>
</evidence>
<dbReference type="PANTHER" id="PTHR33442">
    <property type="entry name" value="TRANS-3-HYDROXY-L-PROLINE DEHYDRATASE"/>
    <property type="match status" value="1"/>
</dbReference>
<gene>
    <name evidence="2" type="ORF">FAZ95_35280</name>
</gene>